<feature type="compositionally biased region" description="Low complexity" evidence="1">
    <location>
        <begin position="82"/>
        <end position="103"/>
    </location>
</feature>
<feature type="region of interest" description="Disordered" evidence="1">
    <location>
        <begin position="42"/>
        <end position="64"/>
    </location>
</feature>
<evidence type="ECO:0000256" key="1">
    <source>
        <dbReference type="SAM" id="MobiDB-lite"/>
    </source>
</evidence>
<sequence>MQQHDPQQQFNDGQQHQQGHQFPHPQNSMMMYGNHQMQMQMQMPPSPAMQHHQQAPHRGPPRRPRIFAQSFQESGIPQHFFGQQSQSQALSQQQQNGQENALGTSNSSLGDLDLQNFEFGGFDLGNFDVNNLLQGQQQQNDIAQNAVNWPSENVFHGRNNSSVSLMTPLVDNSYGDDGFVNSSPAQNAQNSFSNTPATESLNTFNNPPGQISQHSFTNNPGENSLDNQASQVANHSPGSPSADALNSFNGSPVQDSSAGYGVEVGHHDFGDWSASFAPASENHQNLVDLTDDTVASGQGLQAANYGQIDPFTSFASPAENHQQQVLNSAPENQFNVHQRQAFPNAPGVQSAQQYGSPHVPNTPSPAQQSCAPTPKRSARKKAPLPKKPAAKRPAAKRAKKTKAPANNEQLANSEAVDNGNIADEDVNAYLWGAELQPHEYSYDLDESLRNFSDSVPQRNIPTMNGNLPAPAGNGIQNDPLVQFPDEENARLNAMTQQAKQPQLTIAVDLEPPARSPPNKRKRGNSTATPAVRETAPAPKKRRVVTKRAKAKGSLSKSASSAKFGLGKGAGTGLNSPRTVYIFEDRAFYLIPANIMPNFLAFVSKPREVPAPQPVAIEQQQPAPVQQNAPYQQQPFDDQQLASEQQQSFVQQQPFDQQLSAPVLQPDSFQDDFEPAYDIEGRPLTLLQDDQVNEQNNDDDPFAPAPRRSPAPLSEAAIAFGLTSLSTEHSPASTLPVQTPPQASSFSSLAPEPEFPFSTPTKPFGSDLDENGNVIINPIPERSFRCMPDNREIVERFNLARVGSGTERDVSHLDYFIDLVHRSGLLACSHLEEIPGGFRWESWKTAEENLLALRPFFGTVTTRDWFLQWEAGENPVQLAEREEDE</sequence>
<reference evidence="2" key="1">
    <citation type="journal article" date="2023" name="Mol. Phylogenet. Evol.">
        <title>Genome-scale phylogeny and comparative genomics of the fungal order Sordariales.</title>
        <authorList>
            <person name="Hensen N."/>
            <person name="Bonometti L."/>
            <person name="Westerberg I."/>
            <person name="Brannstrom I.O."/>
            <person name="Guillou S."/>
            <person name="Cros-Aarteil S."/>
            <person name="Calhoun S."/>
            <person name="Haridas S."/>
            <person name="Kuo A."/>
            <person name="Mondo S."/>
            <person name="Pangilinan J."/>
            <person name="Riley R."/>
            <person name="LaButti K."/>
            <person name="Andreopoulos B."/>
            <person name="Lipzen A."/>
            <person name="Chen C."/>
            <person name="Yan M."/>
            <person name="Daum C."/>
            <person name="Ng V."/>
            <person name="Clum A."/>
            <person name="Steindorff A."/>
            <person name="Ohm R.A."/>
            <person name="Martin F."/>
            <person name="Silar P."/>
            <person name="Natvig D.O."/>
            <person name="Lalanne C."/>
            <person name="Gautier V."/>
            <person name="Ament-Velasquez S.L."/>
            <person name="Kruys A."/>
            <person name="Hutchinson M.I."/>
            <person name="Powell A.J."/>
            <person name="Barry K."/>
            <person name="Miller A.N."/>
            <person name="Grigoriev I.V."/>
            <person name="Debuchy R."/>
            <person name="Gladieux P."/>
            <person name="Hiltunen Thoren M."/>
            <person name="Johannesson H."/>
        </authorList>
    </citation>
    <scope>NUCLEOTIDE SEQUENCE</scope>
    <source>
        <strain evidence="2">CBS 626.80</strain>
    </source>
</reference>
<reference evidence="2" key="2">
    <citation type="submission" date="2023-06" db="EMBL/GenBank/DDBJ databases">
        <authorList>
            <consortium name="Lawrence Berkeley National Laboratory"/>
            <person name="Mondo S.J."/>
            <person name="Hensen N."/>
            <person name="Bonometti L."/>
            <person name="Westerberg I."/>
            <person name="Brannstrom I.O."/>
            <person name="Guillou S."/>
            <person name="Cros-Aarteil S."/>
            <person name="Calhoun S."/>
            <person name="Haridas S."/>
            <person name="Kuo A."/>
            <person name="Pangilinan J."/>
            <person name="Riley R."/>
            <person name="Labutti K."/>
            <person name="Andreopoulos B."/>
            <person name="Lipzen A."/>
            <person name="Chen C."/>
            <person name="Yanf M."/>
            <person name="Daum C."/>
            <person name="Ng V."/>
            <person name="Clum A."/>
            <person name="Steindorff A."/>
            <person name="Ohm R."/>
            <person name="Martin F."/>
            <person name="Silar P."/>
            <person name="Natvig D."/>
            <person name="Lalanne C."/>
            <person name="Gautier V."/>
            <person name="Ament-Velasquez S.L."/>
            <person name="Kruys A."/>
            <person name="Hutchinson M.I."/>
            <person name="Powell A.J."/>
            <person name="Barry K."/>
            <person name="Miller A.N."/>
            <person name="Grigoriev I.V."/>
            <person name="Debuchy R."/>
            <person name="Gladieux P."/>
            <person name="Thoren M.H."/>
            <person name="Johannesson H."/>
        </authorList>
    </citation>
    <scope>NUCLEOTIDE SEQUENCE</scope>
    <source>
        <strain evidence="2">CBS 626.80</strain>
    </source>
</reference>
<proteinExistence type="predicted"/>
<feature type="region of interest" description="Disordered" evidence="1">
    <location>
        <begin position="344"/>
        <end position="419"/>
    </location>
</feature>
<feature type="compositionally biased region" description="Low complexity" evidence="1">
    <location>
        <begin position="551"/>
        <end position="561"/>
    </location>
</feature>
<evidence type="ECO:0000313" key="2">
    <source>
        <dbReference type="EMBL" id="KAK3954689.1"/>
    </source>
</evidence>
<accession>A0AAN6P199</accession>
<feature type="region of interest" description="Disordered" evidence="1">
    <location>
        <begin position="619"/>
        <end position="654"/>
    </location>
</feature>
<protein>
    <submittedName>
        <fullName evidence="2">Uncharacterized protein</fullName>
    </submittedName>
</protein>
<gene>
    <name evidence="2" type="ORF">QBC32DRAFT_383275</name>
</gene>
<feature type="compositionally biased region" description="Basic residues" evidence="1">
    <location>
        <begin position="538"/>
        <end position="550"/>
    </location>
</feature>
<feature type="compositionally biased region" description="Polar residues" evidence="1">
    <location>
        <begin position="727"/>
        <end position="747"/>
    </location>
</feature>
<organism evidence="2 3">
    <name type="scientific">Pseudoneurospora amorphoporcata</name>
    <dbReference type="NCBI Taxonomy" id="241081"/>
    <lineage>
        <taxon>Eukaryota</taxon>
        <taxon>Fungi</taxon>
        <taxon>Dikarya</taxon>
        <taxon>Ascomycota</taxon>
        <taxon>Pezizomycotina</taxon>
        <taxon>Sordariomycetes</taxon>
        <taxon>Sordariomycetidae</taxon>
        <taxon>Sordariales</taxon>
        <taxon>Sordariaceae</taxon>
        <taxon>Pseudoneurospora</taxon>
    </lineage>
</organism>
<name>A0AAN6P199_9PEZI</name>
<dbReference type="AlphaFoldDB" id="A0AAN6P199"/>
<feature type="compositionally biased region" description="Low complexity" evidence="1">
    <location>
        <begin position="42"/>
        <end position="57"/>
    </location>
</feature>
<feature type="compositionally biased region" description="Polar residues" evidence="1">
    <location>
        <begin position="180"/>
        <end position="257"/>
    </location>
</feature>
<feature type="region of interest" description="Disordered" evidence="1">
    <location>
        <begin position="81"/>
        <end position="107"/>
    </location>
</feature>
<dbReference type="EMBL" id="MU859086">
    <property type="protein sequence ID" value="KAK3954689.1"/>
    <property type="molecule type" value="Genomic_DNA"/>
</dbReference>
<feature type="compositionally biased region" description="Polar residues" evidence="1">
    <location>
        <begin position="347"/>
        <end position="371"/>
    </location>
</feature>
<feature type="region of interest" description="Disordered" evidence="1">
    <location>
        <begin position="507"/>
        <end position="561"/>
    </location>
</feature>
<dbReference type="Proteomes" id="UP001303222">
    <property type="component" value="Unassembled WGS sequence"/>
</dbReference>
<feature type="compositionally biased region" description="Basic residues" evidence="1">
    <location>
        <begin position="376"/>
        <end position="402"/>
    </location>
</feature>
<comment type="caution">
    <text evidence="2">The sequence shown here is derived from an EMBL/GenBank/DDBJ whole genome shotgun (WGS) entry which is preliminary data.</text>
</comment>
<feature type="region of interest" description="Disordered" evidence="1">
    <location>
        <begin position="727"/>
        <end position="768"/>
    </location>
</feature>
<feature type="region of interest" description="Disordered" evidence="1">
    <location>
        <begin position="1"/>
        <end position="30"/>
    </location>
</feature>
<feature type="compositionally biased region" description="Low complexity" evidence="1">
    <location>
        <begin position="1"/>
        <end position="27"/>
    </location>
</feature>
<feature type="region of interest" description="Disordered" evidence="1">
    <location>
        <begin position="177"/>
        <end position="262"/>
    </location>
</feature>
<evidence type="ECO:0000313" key="3">
    <source>
        <dbReference type="Proteomes" id="UP001303222"/>
    </source>
</evidence>
<keyword evidence="3" id="KW-1185">Reference proteome</keyword>